<keyword evidence="2" id="KW-0472">Membrane</keyword>
<gene>
    <name evidence="4" type="ORF">S01H1_27435</name>
</gene>
<feature type="domain" description="POTRA" evidence="3">
    <location>
        <begin position="173"/>
        <end position="251"/>
    </location>
</feature>
<dbReference type="InterPro" id="IPR034746">
    <property type="entry name" value="POTRA"/>
</dbReference>
<dbReference type="GO" id="GO:0019867">
    <property type="term" value="C:outer membrane"/>
    <property type="evidence" value="ECO:0007669"/>
    <property type="project" value="InterPro"/>
</dbReference>
<dbReference type="AlphaFoldDB" id="X0T8K1"/>
<organism evidence="4">
    <name type="scientific">marine sediment metagenome</name>
    <dbReference type="NCBI Taxonomy" id="412755"/>
    <lineage>
        <taxon>unclassified sequences</taxon>
        <taxon>metagenomes</taxon>
        <taxon>ecological metagenomes</taxon>
    </lineage>
</organism>
<accession>X0T8K1</accession>
<sequence>VVRQVSITGNEHLDGEKIRDSLTLTTGSTLDYPLLYENRERIEALYRAEGYYLAKVRYEIEELPSEAVAIHFEVAENEKLRLQGIVFEGNEHFSDKELAAGLHTKRWRWWSPVTRFLDRSGTYSEPVFIQDLQSVQEKYLNAGFLHVEVGEPEVIALSEGLVVEVTIVEGDQFNIGKVDVAGDETVDLEALQERLNLKEGETFNRSYLTDDVEELEHYYTNRGFYFAGVNPRTLIDEEELRVDITFEVEKGPLYFIREIDVAGNTVTIDPVIRREMNVVE</sequence>
<evidence type="ECO:0000256" key="2">
    <source>
        <dbReference type="ARBA" id="ARBA00023136"/>
    </source>
</evidence>
<dbReference type="InterPro" id="IPR010827">
    <property type="entry name" value="BamA/TamA_POTRA"/>
</dbReference>
<reference evidence="4" key="1">
    <citation type="journal article" date="2014" name="Front. Microbiol.">
        <title>High frequency of phylogenetically diverse reductive dehalogenase-homologous genes in deep subseafloor sedimentary metagenomes.</title>
        <authorList>
            <person name="Kawai M."/>
            <person name="Futagami T."/>
            <person name="Toyoda A."/>
            <person name="Takaki Y."/>
            <person name="Nishi S."/>
            <person name="Hori S."/>
            <person name="Arai W."/>
            <person name="Tsubouchi T."/>
            <person name="Morono Y."/>
            <person name="Uchiyama I."/>
            <person name="Ito T."/>
            <person name="Fujiyama A."/>
            <person name="Inagaki F."/>
            <person name="Takami H."/>
        </authorList>
    </citation>
    <scope>NUCLEOTIDE SEQUENCE</scope>
    <source>
        <strain evidence="4">Expedition CK06-06</strain>
    </source>
</reference>
<comment type="caution">
    <text evidence="4">The sequence shown here is derived from an EMBL/GenBank/DDBJ whole genome shotgun (WGS) entry which is preliminary data.</text>
</comment>
<protein>
    <recommendedName>
        <fullName evidence="3">POTRA domain-containing protein</fullName>
    </recommendedName>
</protein>
<evidence type="ECO:0000259" key="3">
    <source>
        <dbReference type="PROSITE" id="PS51779"/>
    </source>
</evidence>
<dbReference type="Pfam" id="PF07244">
    <property type="entry name" value="POTRA"/>
    <property type="match status" value="3"/>
</dbReference>
<proteinExistence type="predicted"/>
<evidence type="ECO:0000313" key="4">
    <source>
        <dbReference type="EMBL" id="GAF89833.1"/>
    </source>
</evidence>
<feature type="non-terminal residue" evidence="4">
    <location>
        <position position="1"/>
    </location>
</feature>
<dbReference type="Gene3D" id="3.10.20.310">
    <property type="entry name" value="membrane protein fhac"/>
    <property type="match status" value="4"/>
</dbReference>
<dbReference type="PROSITE" id="PS51779">
    <property type="entry name" value="POTRA"/>
    <property type="match status" value="1"/>
</dbReference>
<feature type="non-terminal residue" evidence="4">
    <location>
        <position position="280"/>
    </location>
</feature>
<dbReference type="EMBL" id="BARS01016703">
    <property type="protein sequence ID" value="GAF89833.1"/>
    <property type="molecule type" value="Genomic_DNA"/>
</dbReference>
<evidence type="ECO:0000256" key="1">
    <source>
        <dbReference type="ARBA" id="ARBA00004370"/>
    </source>
</evidence>
<name>X0T8K1_9ZZZZ</name>
<comment type="subcellular location">
    <subcellularLocation>
        <location evidence="1">Membrane</location>
    </subcellularLocation>
</comment>